<keyword evidence="1" id="KW-1133">Transmembrane helix</keyword>
<accession>A0A8R1I6D8</accession>
<dbReference type="Pfam" id="PF10324">
    <property type="entry name" value="7TM_GPCR_Srw"/>
    <property type="match status" value="1"/>
</dbReference>
<dbReference type="Proteomes" id="UP000005237">
    <property type="component" value="Unassembled WGS sequence"/>
</dbReference>
<dbReference type="GO" id="GO:0008528">
    <property type="term" value="F:G protein-coupled peptide receptor activity"/>
    <property type="evidence" value="ECO:0007669"/>
    <property type="project" value="InterPro"/>
</dbReference>
<sequence>MMRFNAINVLIMGIAISDIFFLSYYVNGGIEDYLKTGKLRECIPPRSYLFAVFFWLISYLRDVFRRVSTFLGILLALIRALVIRYPTNQTARIFLLYSTSWIVIAVTLLISLPVSWLNWGRVIIKQYEDWEPSQECIGFPKNATYPNYD</sequence>
<keyword evidence="1" id="KW-0472">Membrane</keyword>
<keyword evidence="3" id="KW-1185">Reference proteome</keyword>
<organism evidence="2 3">
    <name type="scientific">Caenorhabditis japonica</name>
    <dbReference type="NCBI Taxonomy" id="281687"/>
    <lineage>
        <taxon>Eukaryota</taxon>
        <taxon>Metazoa</taxon>
        <taxon>Ecdysozoa</taxon>
        <taxon>Nematoda</taxon>
        <taxon>Chromadorea</taxon>
        <taxon>Rhabditida</taxon>
        <taxon>Rhabditina</taxon>
        <taxon>Rhabditomorpha</taxon>
        <taxon>Rhabditoidea</taxon>
        <taxon>Rhabditidae</taxon>
        <taxon>Peloderinae</taxon>
        <taxon>Caenorhabditis</taxon>
    </lineage>
</organism>
<name>A0A8R1I6D8_CAEJA</name>
<feature type="transmembrane region" description="Helical" evidence="1">
    <location>
        <begin position="70"/>
        <end position="87"/>
    </location>
</feature>
<evidence type="ECO:0000313" key="3">
    <source>
        <dbReference type="Proteomes" id="UP000005237"/>
    </source>
</evidence>
<dbReference type="SUPFAM" id="SSF81321">
    <property type="entry name" value="Family A G protein-coupled receptor-like"/>
    <property type="match status" value="1"/>
</dbReference>
<feature type="transmembrane region" description="Helical" evidence="1">
    <location>
        <begin position="6"/>
        <end position="26"/>
    </location>
</feature>
<evidence type="ECO:0008006" key="4">
    <source>
        <dbReference type="Google" id="ProtNLM"/>
    </source>
</evidence>
<evidence type="ECO:0000313" key="2">
    <source>
        <dbReference type="EnsemblMetazoa" id="CJA18238.1"/>
    </source>
</evidence>
<protein>
    <recommendedName>
        <fullName evidence="4">G-protein coupled receptors family 1 profile domain-containing protein</fullName>
    </recommendedName>
</protein>
<dbReference type="PANTHER" id="PTHR22751:SF42">
    <property type="entry name" value="G-PROTEIN COUPLED RECEPTORS FAMILY 1 PROFILE DOMAIN-CONTAINING PROTEIN-RELATED"/>
    <property type="match status" value="1"/>
</dbReference>
<dbReference type="PANTHER" id="PTHR22751">
    <property type="entry name" value="G-PROTEIN COUPLED RECEPTOR-RELATED"/>
    <property type="match status" value="1"/>
</dbReference>
<evidence type="ECO:0000256" key="1">
    <source>
        <dbReference type="SAM" id="Phobius"/>
    </source>
</evidence>
<dbReference type="InterPro" id="IPR019427">
    <property type="entry name" value="7TM_GPCR_serpentine_rcpt_Srw"/>
</dbReference>
<reference evidence="2" key="2">
    <citation type="submission" date="2022-06" db="UniProtKB">
        <authorList>
            <consortium name="EnsemblMetazoa"/>
        </authorList>
    </citation>
    <scope>IDENTIFICATION</scope>
    <source>
        <strain evidence="2">DF5081</strain>
    </source>
</reference>
<proteinExistence type="predicted"/>
<dbReference type="AlphaFoldDB" id="A0A8R1I6D8"/>
<feature type="transmembrane region" description="Helical" evidence="1">
    <location>
        <begin position="94"/>
        <end position="117"/>
    </location>
</feature>
<keyword evidence="1" id="KW-0812">Transmembrane</keyword>
<dbReference type="Gene3D" id="1.20.1070.10">
    <property type="entry name" value="Rhodopsin 7-helix transmembrane proteins"/>
    <property type="match status" value="1"/>
</dbReference>
<dbReference type="EnsemblMetazoa" id="CJA18238.1">
    <property type="protein sequence ID" value="CJA18238.1"/>
    <property type="gene ID" value="WBGene00137442"/>
</dbReference>
<reference evidence="3" key="1">
    <citation type="submission" date="2010-08" db="EMBL/GenBank/DDBJ databases">
        <authorList>
            <consortium name="Caenorhabditis japonica Sequencing Consortium"/>
            <person name="Wilson R.K."/>
        </authorList>
    </citation>
    <scope>NUCLEOTIDE SEQUENCE [LARGE SCALE GENOMIC DNA]</scope>
    <source>
        <strain evidence="3">DF5081</strain>
    </source>
</reference>